<name>A0ABT8LFF8_9BACT</name>
<dbReference type="EMBL" id="JAUJEB010000005">
    <property type="protein sequence ID" value="MDN5215028.1"/>
    <property type="molecule type" value="Genomic_DNA"/>
</dbReference>
<reference evidence="1" key="1">
    <citation type="submission" date="2023-06" db="EMBL/GenBank/DDBJ databases">
        <title>Genomic of Agaribacillus aureum.</title>
        <authorList>
            <person name="Wang G."/>
        </authorList>
    </citation>
    <scope>NUCLEOTIDE SEQUENCE</scope>
    <source>
        <strain evidence="1">BMA12</strain>
    </source>
</reference>
<gene>
    <name evidence="1" type="ORF">QQ020_23305</name>
</gene>
<evidence type="ECO:0000313" key="1">
    <source>
        <dbReference type="EMBL" id="MDN5215028.1"/>
    </source>
</evidence>
<accession>A0ABT8LFF8</accession>
<organism evidence="1 2">
    <name type="scientific">Agaribacillus aureus</name>
    <dbReference type="NCBI Taxonomy" id="3051825"/>
    <lineage>
        <taxon>Bacteria</taxon>
        <taxon>Pseudomonadati</taxon>
        <taxon>Bacteroidota</taxon>
        <taxon>Cytophagia</taxon>
        <taxon>Cytophagales</taxon>
        <taxon>Splendidivirgaceae</taxon>
        <taxon>Agaribacillus</taxon>
    </lineage>
</organism>
<sequence length="164" mass="17685">MKTIFHLILLLQIITVASYAQRAVFMYESAGYAGKSGAFSFYDTNDKQLFSAKASAGYKNDANSPYSQGLKDKGPIPGGTWYISGIKNHKLSVLILEPGRDVHVGDRNGFLIHGFASGSTPEESSRGCIIIGPAERKIIRDIFISNGKKKIPISVLAVDSSSGN</sequence>
<evidence type="ECO:0000313" key="2">
    <source>
        <dbReference type="Proteomes" id="UP001172083"/>
    </source>
</evidence>
<protein>
    <submittedName>
        <fullName evidence="1">DUF2778 domain-containing protein</fullName>
    </submittedName>
</protein>
<proteinExistence type="predicted"/>
<dbReference type="RefSeq" id="WP_346760366.1">
    <property type="nucleotide sequence ID" value="NZ_JAUJEB010000005.1"/>
</dbReference>
<comment type="caution">
    <text evidence="1">The sequence shown here is derived from an EMBL/GenBank/DDBJ whole genome shotgun (WGS) entry which is preliminary data.</text>
</comment>
<keyword evidence="2" id="KW-1185">Reference proteome</keyword>
<dbReference type="Proteomes" id="UP001172083">
    <property type="component" value="Unassembled WGS sequence"/>
</dbReference>